<dbReference type="CDD" id="cd04301">
    <property type="entry name" value="NAT_SF"/>
    <property type="match status" value="1"/>
</dbReference>
<evidence type="ECO:0000256" key="2">
    <source>
        <dbReference type="ARBA" id="ARBA00023315"/>
    </source>
</evidence>
<dbReference type="KEGG" id="kfv:AS188_01910"/>
<evidence type="ECO:0000256" key="1">
    <source>
        <dbReference type="ARBA" id="ARBA00022679"/>
    </source>
</evidence>
<accession>A0A0U3HUZ1</accession>
<evidence type="ECO:0000259" key="3">
    <source>
        <dbReference type="PROSITE" id="PS51186"/>
    </source>
</evidence>
<dbReference type="InterPro" id="IPR050832">
    <property type="entry name" value="Bact_Acetyltransf"/>
</dbReference>
<dbReference type="InterPro" id="IPR016181">
    <property type="entry name" value="Acyl_CoA_acyltransferase"/>
</dbReference>
<dbReference type="PANTHER" id="PTHR43877">
    <property type="entry name" value="AMINOALKYLPHOSPHONATE N-ACETYLTRANSFERASE-RELATED-RELATED"/>
    <property type="match status" value="1"/>
</dbReference>
<feature type="domain" description="N-acetyltransferase" evidence="3">
    <location>
        <begin position="28"/>
        <end position="170"/>
    </location>
</feature>
<reference evidence="4 5" key="1">
    <citation type="submission" date="2015-11" db="EMBL/GenBank/DDBJ databases">
        <title>Complete Genome Sequence of Kocuria flava strain HO-9041.</title>
        <authorList>
            <person name="Zhou M."/>
            <person name="Dai J."/>
        </authorList>
    </citation>
    <scope>NUCLEOTIDE SEQUENCE [LARGE SCALE GENOMIC DNA]</scope>
    <source>
        <strain evidence="4 5">HO-9041</strain>
    </source>
</reference>
<keyword evidence="1" id="KW-0808">Transferase</keyword>
<dbReference type="EMBL" id="CP013254">
    <property type="protein sequence ID" value="ALU38711.1"/>
    <property type="molecule type" value="Genomic_DNA"/>
</dbReference>
<evidence type="ECO:0000313" key="5">
    <source>
        <dbReference type="Proteomes" id="UP000057181"/>
    </source>
</evidence>
<dbReference type="SUPFAM" id="SSF55729">
    <property type="entry name" value="Acyl-CoA N-acyltransferases (Nat)"/>
    <property type="match status" value="1"/>
</dbReference>
<name>A0A0U3HUZ1_9MICC</name>
<dbReference type="InterPro" id="IPR000182">
    <property type="entry name" value="GNAT_dom"/>
</dbReference>
<proteinExistence type="predicted"/>
<dbReference type="AlphaFoldDB" id="A0A0U3HUZ1"/>
<organism evidence="4 5">
    <name type="scientific">Kocuria flava</name>
    <dbReference type="NCBI Taxonomy" id="446860"/>
    <lineage>
        <taxon>Bacteria</taxon>
        <taxon>Bacillati</taxon>
        <taxon>Actinomycetota</taxon>
        <taxon>Actinomycetes</taxon>
        <taxon>Micrococcales</taxon>
        <taxon>Micrococcaceae</taxon>
        <taxon>Kocuria</taxon>
    </lineage>
</organism>
<dbReference type="GO" id="GO:0016747">
    <property type="term" value="F:acyltransferase activity, transferring groups other than amino-acyl groups"/>
    <property type="evidence" value="ECO:0007669"/>
    <property type="project" value="InterPro"/>
</dbReference>
<dbReference type="Proteomes" id="UP000057181">
    <property type="component" value="Chromosome"/>
</dbReference>
<dbReference type="Gene3D" id="3.40.630.30">
    <property type="match status" value="1"/>
</dbReference>
<keyword evidence="2" id="KW-0012">Acyltransferase</keyword>
<dbReference type="PANTHER" id="PTHR43877:SF2">
    <property type="entry name" value="AMINOALKYLPHOSPHONATE N-ACETYLTRANSFERASE-RELATED"/>
    <property type="match status" value="1"/>
</dbReference>
<protein>
    <recommendedName>
        <fullName evidence="3">N-acetyltransferase domain-containing protein</fullName>
    </recommendedName>
</protein>
<evidence type="ECO:0000313" key="4">
    <source>
        <dbReference type="EMBL" id="ALU38711.1"/>
    </source>
</evidence>
<sequence length="170" mass="18193">MPGTAPAGDEEGVVAIETPMGRPETGALVLRPARLSDLFLLMDLADQVGYRIDPEWIRARLDADAGWEAHAVATVADVPVAAAHLYLLPPDHPRKPAWARLTALVVDEDHRGAGCGSALLGHCEQLALDRGATVLEIAVPPLRHPMDAFWRGHGFGVLPPAQHAKQLHPA</sequence>
<gene>
    <name evidence="4" type="ORF">AS188_01910</name>
</gene>
<dbReference type="PROSITE" id="PS51186">
    <property type="entry name" value="GNAT"/>
    <property type="match status" value="1"/>
</dbReference>
<dbReference type="Pfam" id="PF00583">
    <property type="entry name" value="Acetyltransf_1"/>
    <property type="match status" value="1"/>
</dbReference>